<gene>
    <name evidence="2" type="ORF">FN976_24525</name>
    <name evidence="1" type="ORF">FN976_27145</name>
</gene>
<accession>A0A562ZIS5</accession>
<evidence type="ECO:0000313" key="3">
    <source>
        <dbReference type="Proteomes" id="UP000318199"/>
    </source>
</evidence>
<proteinExistence type="predicted"/>
<dbReference type="Proteomes" id="UP000318199">
    <property type="component" value="Unassembled WGS sequence"/>
</dbReference>
<reference evidence="2 3" key="1">
    <citation type="submission" date="2019-07" db="EMBL/GenBank/DDBJ databases">
        <title>Caenimonas sedimenti sp. nov., isolated from activated sludge.</title>
        <authorList>
            <person name="Xu J."/>
        </authorList>
    </citation>
    <scope>NUCLEOTIDE SEQUENCE [LARGE SCALE GENOMIC DNA]</scope>
    <source>
        <strain evidence="2 3">HX-9-20</strain>
    </source>
</reference>
<dbReference type="EMBL" id="VOBQ01000021">
    <property type="protein sequence ID" value="TWO68104.1"/>
    <property type="molecule type" value="Genomic_DNA"/>
</dbReference>
<dbReference type="AlphaFoldDB" id="A0A562ZIS5"/>
<dbReference type="EMBL" id="VOBQ01000027">
    <property type="protein sequence ID" value="TWO66058.1"/>
    <property type="molecule type" value="Genomic_DNA"/>
</dbReference>
<evidence type="ECO:0000313" key="2">
    <source>
        <dbReference type="EMBL" id="TWO68104.1"/>
    </source>
</evidence>
<organism evidence="2 3">
    <name type="scientific">Caenimonas sedimenti</name>
    <dbReference type="NCBI Taxonomy" id="2596921"/>
    <lineage>
        <taxon>Bacteria</taxon>
        <taxon>Pseudomonadati</taxon>
        <taxon>Pseudomonadota</taxon>
        <taxon>Betaproteobacteria</taxon>
        <taxon>Burkholderiales</taxon>
        <taxon>Comamonadaceae</taxon>
        <taxon>Caenimonas</taxon>
    </lineage>
</organism>
<comment type="caution">
    <text evidence="2">The sequence shown here is derived from an EMBL/GenBank/DDBJ whole genome shotgun (WGS) entry which is preliminary data.</text>
</comment>
<sequence length="41" mass="4701">KIDEFVTRYNESCKPFTWTATADSILEKIVRLCSRINGTGH</sequence>
<name>A0A562ZIS5_9BURK</name>
<feature type="non-terminal residue" evidence="2">
    <location>
        <position position="1"/>
    </location>
</feature>
<protein>
    <submittedName>
        <fullName evidence="2">IS630 family transposase</fullName>
    </submittedName>
</protein>
<evidence type="ECO:0000313" key="1">
    <source>
        <dbReference type="EMBL" id="TWO66058.1"/>
    </source>
</evidence>
<keyword evidence="3" id="KW-1185">Reference proteome</keyword>